<dbReference type="InterPro" id="IPR006204">
    <property type="entry name" value="GHMP_kinase_N_dom"/>
</dbReference>
<dbReference type="PRINTS" id="PR00473">
    <property type="entry name" value="GALCTOKINASE"/>
</dbReference>
<dbReference type="PANTHER" id="PTHR10457">
    <property type="entry name" value="MEVALONATE KINASE/GALACTOKINASE"/>
    <property type="match status" value="1"/>
</dbReference>
<dbReference type="InterPro" id="IPR013750">
    <property type="entry name" value="GHMP_kinase_C_dom"/>
</dbReference>
<name>T1GSX9_MEGSC</name>
<reference evidence="8" key="2">
    <citation type="submission" date="2015-06" db="UniProtKB">
        <authorList>
            <consortium name="EnsemblMetazoa"/>
        </authorList>
    </citation>
    <scope>IDENTIFICATION</scope>
</reference>
<dbReference type="STRING" id="36166.T1GSX9"/>
<keyword evidence="9" id="KW-1185">Reference proteome</keyword>
<keyword evidence="5" id="KW-0067">ATP-binding</keyword>
<accession>T1GSX9</accession>
<dbReference type="EnsemblMetazoa" id="MESCA006793-RA">
    <property type="protein sequence ID" value="MESCA006793-PA"/>
    <property type="gene ID" value="MESCA006793"/>
</dbReference>
<evidence type="ECO:0000256" key="4">
    <source>
        <dbReference type="ARBA" id="ARBA00022777"/>
    </source>
</evidence>
<feature type="domain" description="GHMP kinase N-terminal" evidence="6">
    <location>
        <begin position="61"/>
        <end position="142"/>
    </location>
</feature>
<evidence type="ECO:0000256" key="1">
    <source>
        <dbReference type="ARBA" id="ARBA00006566"/>
    </source>
</evidence>
<keyword evidence="2" id="KW-0808">Transferase</keyword>
<dbReference type="GO" id="GO:0004335">
    <property type="term" value="F:galactokinase activity"/>
    <property type="evidence" value="ECO:0007669"/>
    <property type="project" value="InterPro"/>
</dbReference>
<dbReference type="EMBL" id="CAQQ02114471">
    <property type="status" value="NOT_ANNOTATED_CDS"/>
    <property type="molecule type" value="Genomic_DNA"/>
</dbReference>
<protein>
    <recommendedName>
        <fullName evidence="10">GHMP kinase N-terminal domain-containing protein</fullName>
    </recommendedName>
</protein>
<dbReference type="GO" id="GO:0005829">
    <property type="term" value="C:cytosol"/>
    <property type="evidence" value="ECO:0007669"/>
    <property type="project" value="TreeGrafter"/>
</dbReference>
<keyword evidence="3" id="KW-0547">Nucleotide-binding</keyword>
<dbReference type="InterPro" id="IPR020568">
    <property type="entry name" value="Ribosomal_Su5_D2-typ_SF"/>
</dbReference>
<dbReference type="PANTHER" id="PTHR10457:SF7">
    <property type="entry name" value="GALACTOKINASE-RELATED"/>
    <property type="match status" value="1"/>
</dbReference>
<dbReference type="Gene3D" id="3.30.70.3170">
    <property type="match status" value="1"/>
</dbReference>
<dbReference type="InterPro" id="IPR036554">
    <property type="entry name" value="GHMP_kinase_C_sf"/>
</dbReference>
<dbReference type="InterPro" id="IPR006206">
    <property type="entry name" value="Mevalonate/galactokinase"/>
</dbReference>
<dbReference type="SUPFAM" id="SSF55060">
    <property type="entry name" value="GHMP Kinase, C-terminal domain"/>
    <property type="match status" value="1"/>
</dbReference>
<evidence type="ECO:0000259" key="7">
    <source>
        <dbReference type="Pfam" id="PF08544"/>
    </source>
</evidence>
<dbReference type="InterPro" id="IPR006203">
    <property type="entry name" value="GHMP_knse_ATP-bd_CS"/>
</dbReference>
<reference evidence="9" key="1">
    <citation type="submission" date="2013-02" db="EMBL/GenBank/DDBJ databases">
        <authorList>
            <person name="Hughes D."/>
        </authorList>
    </citation>
    <scope>NUCLEOTIDE SEQUENCE</scope>
    <source>
        <strain>Durham</strain>
        <strain evidence="9">NC isolate 2 -- Noor lab</strain>
    </source>
</reference>
<proteinExistence type="inferred from homology"/>
<feature type="domain" description="GHMP kinase C-terminal" evidence="7">
    <location>
        <begin position="296"/>
        <end position="373"/>
    </location>
</feature>
<dbReference type="Proteomes" id="UP000015102">
    <property type="component" value="Unassembled WGS sequence"/>
</dbReference>
<organism evidence="8 9">
    <name type="scientific">Megaselia scalaris</name>
    <name type="common">Humpbacked fly</name>
    <name type="synonym">Phora scalaris</name>
    <dbReference type="NCBI Taxonomy" id="36166"/>
    <lineage>
        <taxon>Eukaryota</taxon>
        <taxon>Metazoa</taxon>
        <taxon>Ecdysozoa</taxon>
        <taxon>Arthropoda</taxon>
        <taxon>Hexapoda</taxon>
        <taxon>Insecta</taxon>
        <taxon>Pterygota</taxon>
        <taxon>Neoptera</taxon>
        <taxon>Endopterygota</taxon>
        <taxon>Diptera</taxon>
        <taxon>Brachycera</taxon>
        <taxon>Muscomorpha</taxon>
        <taxon>Platypezoidea</taxon>
        <taxon>Phoridae</taxon>
        <taxon>Megaseliini</taxon>
        <taxon>Megaselia</taxon>
    </lineage>
</organism>
<dbReference type="Gene3D" id="3.30.230.10">
    <property type="match status" value="1"/>
</dbReference>
<evidence type="ECO:0000256" key="3">
    <source>
        <dbReference type="ARBA" id="ARBA00022741"/>
    </source>
</evidence>
<evidence type="ECO:0000259" key="6">
    <source>
        <dbReference type="Pfam" id="PF00288"/>
    </source>
</evidence>
<dbReference type="PROSITE" id="PS00627">
    <property type="entry name" value="GHMP_KINASES_ATP"/>
    <property type="match status" value="1"/>
</dbReference>
<evidence type="ECO:0008006" key="10">
    <source>
        <dbReference type="Google" id="ProtNLM"/>
    </source>
</evidence>
<dbReference type="InterPro" id="IPR000705">
    <property type="entry name" value="Galactokinase"/>
</dbReference>
<keyword evidence="4" id="KW-0418">Kinase</keyword>
<dbReference type="HOGENOM" id="CLU_017814_6_2_1"/>
<dbReference type="InterPro" id="IPR014721">
    <property type="entry name" value="Ribsml_uS5_D2-typ_fold_subgr"/>
</dbReference>
<dbReference type="GO" id="GO:0006012">
    <property type="term" value="P:galactose metabolic process"/>
    <property type="evidence" value="ECO:0007669"/>
    <property type="project" value="InterPro"/>
</dbReference>
<evidence type="ECO:0000256" key="5">
    <source>
        <dbReference type="ARBA" id="ARBA00022840"/>
    </source>
</evidence>
<evidence type="ECO:0000313" key="8">
    <source>
        <dbReference type="EnsemblMetazoa" id="MESCA006793-PA"/>
    </source>
</evidence>
<dbReference type="PIRSF" id="PIRSF000530">
    <property type="entry name" value="Galactokinase"/>
    <property type="match status" value="1"/>
</dbReference>
<dbReference type="OMA" id="GFHDTYF"/>
<dbReference type="Pfam" id="PF08544">
    <property type="entry name" value="GHMP_kinases_C"/>
    <property type="match status" value="1"/>
</dbReference>
<dbReference type="AlphaFoldDB" id="T1GSX9"/>
<dbReference type="Gene3D" id="1.20.1440.340">
    <property type="match status" value="1"/>
</dbReference>
<dbReference type="SUPFAM" id="SSF54211">
    <property type="entry name" value="Ribosomal protein S5 domain 2-like"/>
    <property type="match status" value="1"/>
</dbReference>
<evidence type="ECO:0000313" key="9">
    <source>
        <dbReference type="Proteomes" id="UP000015102"/>
    </source>
</evidence>
<dbReference type="Pfam" id="PF00288">
    <property type="entry name" value="GHMP_kinases_N"/>
    <property type="match status" value="1"/>
</dbReference>
<dbReference type="PRINTS" id="PR00959">
    <property type="entry name" value="MEVGALKINASE"/>
</dbReference>
<evidence type="ECO:0000256" key="2">
    <source>
        <dbReference type="ARBA" id="ARBA00022679"/>
    </source>
</evidence>
<sequence>MALDQCIILAVKTNPSDHFLQLRNINPKFENYKCDLTSVNIEPPQPGSGPEWYKYFLCGVKGVFENITGDFPKIGMYVALSGNVPPASGLSSSSALVSSATLATAYAYNVPLDKKHLASISATCERYIGTQGGGMDQAIAYLAKKGCAKFIEFHPELNATSIQLPSSAYFVVANSLAEINKAATSDYNERVVECRTACRILSKKLGFNNWKEVYRFANLQTSVGCSLEQLEELADKELPKDNYTVKDVLEALDVSEDEFSESFLTPNTKHMKNFKLRQRALHVIQESLRVWRFRKTCEASSGELLSEFMEQSHGSLRHLYECSHPSLDYLVDISKEFGIGARLTGAGWGGCIVALCDSMDQCQRYIDFLKEKYYRDLPQAKELDLDNVIFATSPQNGAEIFIF</sequence>
<comment type="similarity">
    <text evidence="1">Belongs to the GHMP kinase family. GalK subfamily.</text>
</comment>
<dbReference type="GO" id="GO:0005524">
    <property type="term" value="F:ATP binding"/>
    <property type="evidence" value="ECO:0007669"/>
    <property type="project" value="UniProtKB-KW"/>
</dbReference>